<dbReference type="PROSITE" id="PS50297">
    <property type="entry name" value="ANK_REP_REGION"/>
    <property type="match status" value="1"/>
</dbReference>
<dbReference type="InterPro" id="IPR036770">
    <property type="entry name" value="Ankyrin_rpt-contain_sf"/>
</dbReference>
<evidence type="ECO:0000313" key="17">
    <source>
        <dbReference type="Proteomes" id="UP000092321"/>
    </source>
</evidence>
<evidence type="ECO:0000256" key="4">
    <source>
        <dbReference type="ARBA" id="ARBA00022692"/>
    </source>
</evidence>
<comment type="catalytic activity">
    <reaction evidence="12">
        <text>L-cysteinyl-[protein] + hexadecanoyl-CoA = S-hexadecanoyl-L-cysteinyl-[protein] + CoA</text>
        <dbReference type="Rhea" id="RHEA:36683"/>
        <dbReference type="Rhea" id="RHEA-COMP:10131"/>
        <dbReference type="Rhea" id="RHEA-COMP:11032"/>
        <dbReference type="ChEBI" id="CHEBI:29950"/>
        <dbReference type="ChEBI" id="CHEBI:57287"/>
        <dbReference type="ChEBI" id="CHEBI:57379"/>
        <dbReference type="ChEBI" id="CHEBI:74151"/>
        <dbReference type="EC" id="2.3.1.225"/>
    </reaction>
</comment>
<evidence type="ECO:0000256" key="6">
    <source>
        <dbReference type="ARBA" id="ARBA00022989"/>
    </source>
</evidence>
<dbReference type="Pfam" id="PF01529">
    <property type="entry name" value="DHHC"/>
    <property type="match status" value="1"/>
</dbReference>
<dbReference type="PROSITE" id="PS50088">
    <property type="entry name" value="ANK_REPEAT"/>
    <property type="match status" value="1"/>
</dbReference>
<evidence type="ECO:0000256" key="7">
    <source>
        <dbReference type="ARBA" id="ARBA00023043"/>
    </source>
</evidence>
<comment type="caution">
    <text evidence="16">The sequence shown here is derived from an EMBL/GenBank/DDBJ whole genome shotgun (WGS) entry which is preliminary data.</text>
</comment>
<dbReference type="InterPro" id="IPR001594">
    <property type="entry name" value="Palmitoyltrfase_DHHC"/>
</dbReference>
<keyword evidence="5" id="KW-0677">Repeat</keyword>
<reference evidence="17" key="1">
    <citation type="journal article" date="2016" name="Proc. Natl. Acad. Sci. U.S.A.">
        <title>Comparative genomics of biotechnologically important yeasts.</title>
        <authorList>
            <person name="Riley R."/>
            <person name="Haridas S."/>
            <person name="Wolfe K.H."/>
            <person name="Lopes M.R."/>
            <person name="Hittinger C.T."/>
            <person name="Goeker M."/>
            <person name="Salamov A.A."/>
            <person name="Wisecaver J.H."/>
            <person name="Long T.M."/>
            <person name="Calvey C.H."/>
            <person name="Aerts A.L."/>
            <person name="Barry K.W."/>
            <person name="Choi C."/>
            <person name="Clum A."/>
            <person name="Coughlan A.Y."/>
            <person name="Deshpande S."/>
            <person name="Douglass A.P."/>
            <person name="Hanson S.J."/>
            <person name="Klenk H.-P."/>
            <person name="LaButti K.M."/>
            <person name="Lapidus A."/>
            <person name="Lindquist E.A."/>
            <person name="Lipzen A.M."/>
            <person name="Meier-Kolthoff J.P."/>
            <person name="Ohm R.A."/>
            <person name="Otillar R.P."/>
            <person name="Pangilinan J.L."/>
            <person name="Peng Y."/>
            <person name="Rokas A."/>
            <person name="Rosa C.A."/>
            <person name="Scheuner C."/>
            <person name="Sibirny A.A."/>
            <person name="Slot J.C."/>
            <person name="Stielow J.B."/>
            <person name="Sun H."/>
            <person name="Kurtzman C.P."/>
            <person name="Blackwell M."/>
            <person name="Grigoriev I.V."/>
            <person name="Jeffries T.W."/>
        </authorList>
    </citation>
    <scope>NUCLEOTIDE SEQUENCE [LARGE SCALE GENOMIC DNA]</scope>
    <source>
        <strain evidence="17">NRRL Y-1626</strain>
    </source>
</reference>
<dbReference type="PANTHER" id="PTHR24161">
    <property type="entry name" value="ANK_REP_REGION DOMAIN-CONTAINING PROTEIN-RELATED"/>
    <property type="match status" value="1"/>
</dbReference>
<dbReference type="Gene3D" id="1.25.40.20">
    <property type="entry name" value="Ankyrin repeat-containing domain"/>
    <property type="match status" value="1"/>
</dbReference>
<name>A0A1B7TCL9_9ASCO</name>
<dbReference type="SMART" id="SM00248">
    <property type="entry name" value="ANK"/>
    <property type="match status" value="5"/>
</dbReference>
<gene>
    <name evidence="16" type="ORF">HANVADRAFT_53071</name>
</gene>
<dbReference type="SUPFAM" id="SSF48403">
    <property type="entry name" value="Ankyrin repeat"/>
    <property type="match status" value="1"/>
</dbReference>
<keyword evidence="4 14" id="KW-0812">Transmembrane</keyword>
<comment type="similarity">
    <text evidence="2">Belongs to the DHHC palmitoyltransferase family. AKR/ZDHHC17 subfamily.</text>
</comment>
<feature type="transmembrane region" description="Helical" evidence="14">
    <location>
        <begin position="411"/>
        <end position="437"/>
    </location>
</feature>
<dbReference type="PROSITE" id="PS50216">
    <property type="entry name" value="DHHC"/>
    <property type="match status" value="1"/>
</dbReference>
<dbReference type="Proteomes" id="UP000092321">
    <property type="component" value="Unassembled WGS sequence"/>
</dbReference>
<dbReference type="OrthoDB" id="6781668at2759"/>
<keyword evidence="8 14" id="KW-0472">Membrane</keyword>
<keyword evidence="11" id="KW-0808">Transferase</keyword>
<evidence type="ECO:0000256" key="14">
    <source>
        <dbReference type="SAM" id="Phobius"/>
    </source>
</evidence>
<evidence type="ECO:0000256" key="1">
    <source>
        <dbReference type="ARBA" id="ARBA00004141"/>
    </source>
</evidence>
<evidence type="ECO:0000256" key="5">
    <source>
        <dbReference type="ARBA" id="ARBA00022737"/>
    </source>
</evidence>
<keyword evidence="7 13" id="KW-0040">ANK repeat</keyword>
<protein>
    <recommendedName>
        <fullName evidence="3">protein S-acyltransferase</fullName>
        <ecNumber evidence="3">2.3.1.225</ecNumber>
    </recommendedName>
</protein>
<keyword evidence="6 14" id="KW-1133">Transmembrane helix</keyword>
<evidence type="ECO:0000313" key="16">
    <source>
        <dbReference type="EMBL" id="OBA26461.1"/>
    </source>
</evidence>
<evidence type="ECO:0000256" key="10">
    <source>
        <dbReference type="ARBA" id="ARBA00023288"/>
    </source>
</evidence>
<dbReference type="EMBL" id="LXPE01000017">
    <property type="protein sequence ID" value="OBA26461.1"/>
    <property type="molecule type" value="Genomic_DNA"/>
</dbReference>
<evidence type="ECO:0000256" key="8">
    <source>
        <dbReference type="ARBA" id="ARBA00023136"/>
    </source>
</evidence>
<evidence type="ECO:0000259" key="15">
    <source>
        <dbReference type="Pfam" id="PF01529"/>
    </source>
</evidence>
<keyword evidence="10" id="KW-0449">Lipoprotein</keyword>
<sequence length="916" mass="106471">MVSTVDEENSLVNVSLTDEEVGSHNAINESFYGDDDSLLPPSTTVDEDYDKNYNNEQDIQHSASEYENSSLKIIYSNENNRINEPIQNIPISFTDNNENNPINISSEQLLYEEYKIACQQGDLAKVKEFIDTKIIDYHNDTDPSLNDNVTGLHWAAINNRLSVVKYLAALSGYNINAISTDASTTTALHWAAKYGYTYIIKELIANGADYHLSDSQNLNLLHLTTLSSNILTVIYVLLNFPDIDINAQDNDGRTAMMWSCYQGDNLTVATFLKLADNDNELSLNVKDKTGFNCLHWAIVKGNVDVLAMVIKKIDSSIKSYLFEEVEMDGAKKNCFIIAKEMNTEYALKTALLKNGYDYKGNTLVSESLVGKFLEINYISNSMKNNLFPCFFIVPFIQLGIFNKLGDFLNPLLLMLVVQPLLLVAFGFLYLKIMLPLFIKNPGITFKAQVNKLLNSTPLLSGVLWSTIVWAMYLHITRIMYYGFSELDFFYYIRSSLVIYWLLPYLLYRLMFVIEPGYVELDQSREVIKQNIDNLMAKSQYNLRHFCVDTLHPVILRSRYLYRNEKLINKFDHFCIWIFNDVGLNNHKFFIYFLVVLIYGVSLIVEGSHGYFEYLEDHYKYRKCFLIGHDELCAAFRKDSFMLYNVIWMCMQAVWVSLLLLIQLFTISKGFTNNEFEALKNTFTKNHKHKCNNTNSIKDACQEEEEEENNIFSNSQDGEQATSLLKQSFEDEIDNLDDNNYSITVKEFKDFETAPRDSFKRSFVYANDKNYQAEKLIDKRQRMFFHNVTTEKNEHIIKINKFIKKHKFLSNMVKSSGIINFFQLLFTIYYSYNGKITTISLYDFGVIQNFKDFFLNTDLKAPTWRRLINENLNINEALMNGQVVDFDHLYEYLDEFSDEERFNFDIDDERAFEEERV</sequence>
<dbReference type="Pfam" id="PF12796">
    <property type="entry name" value="Ank_2"/>
    <property type="match status" value="2"/>
</dbReference>
<dbReference type="GO" id="GO:0016020">
    <property type="term" value="C:membrane"/>
    <property type="evidence" value="ECO:0007669"/>
    <property type="project" value="UniProtKB-SubCell"/>
</dbReference>
<evidence type="ECO:0000256" key="11">
    <source>
        <dbReference type="ARBA" id="ARBA00023315"/>
    </source>
</evidence>
<evidence type="ECO:0000256" key="13">
    <source>
        <dbReference type="PROSITE-ProRule" id="PRU00023"/>
    </source>
</evidence>
<feature type="transmembrane region" description="Helical" evidence="14">
    <location>
        <begin position="458"/>
        <end position="482"/>
    </location>
</feature>
<evidence type="ECO:0000256" key="2">
    <source>
        <dbReference type="ARBA" id="ARBA00010104"/>
    </source>
</evidence>
<evidence type="ECO:0000256" key="12">
    <source>
        <dbReference type="ARBA" id="ARBA00048048"/>
    </source>
</evidence>
<dbReference type="AlphaFoldDB" id="A0A1B7TCL9"/>
<feature type="transmembrane region" description="Helical" evidence="14">
    <location>
        <begin position="807"/>
        <end position="831"/>
    </location>
</feature>
<feature type="transmembrane region" description="Helical" evidence="14">
    <location>
        <begin position="645"/>
        <end position="666"/>
    </location>
</feature>
<organism evidence="16 17">
    <name type="scientific">Hanseniaspora valbyensis NRRL Y-1626</name>
    <dbReference type="NCBI Taxonomy" id="766949"/>
    <lineage>
        <taxon>Eukaryota</taxon>
        <taxon>Fungi</taxon>
        <taxon>Dikarya</taxon>
        <taxon>Ascomycota</taxon>
        <taxon>Saccharomycotina</taxon>
        <taxon>Saccharomycetes</taxon>
        <taxon>Saccharomycodales</taxon>
        <taxon>Saccharomycodaceae</taxon>
        <taxon>Hanseniaspora</taxon>
    </lineage>
</organism>
<accession>A0A1B7TCL9</accession>
<evidence type="ECO:0000256" key="3">
    <source>
        <dbReference type="ARBA" id="ARBA00012210"/>
    </source>
</evidence>
<feature type="transmembrane region" description="Helical" evidence="14">
    <location>
        <begin position="488"/>
        <end position="507"/>
    </location>
</feature>
<feature type="domain" description="Palmitoyltransferase DHHC" evidence="15">
    <location>
        <begin position="542"/>
        <end position="675"/>
    </location>
</feature>
<evidence type="ECO:0000256" key="9">
    <source>
        <dbReference type="ARBA" id="ARBA00023139"/>
    </source>
</evidence>
<keyword evidence="9" id="KW-0564">Palmitate</keyword>
<feature type="transmembrane region" description="Helical" evidence="14">
    <location>
        <begin position="588"/>
        <end position="611"/>
    </location>
</feature>
<keyword evidence="11" id="KW-0012">Acyltransferase</keyword>
<feature type="repeat" description="ANK" evidence="13">
    <location>
        <begin position="183"/>
        <end position="215"/>
    </location>
</feature>
<proteinExistence type="inferred from homology"/>
<keyword evidence="17" id="KW-1185">Reference proteome</keyword>
<feature type="transmembrane region" description="Helical" evidence="14">
    <location>
        <begin position="386"/>
        <end position="405"/>
    </location>
</feature>
<dbReference type="PANTHER" id="PTHR24161:SF85">
    <property type="entry name" value="PALMITOYLTRANSFERASE HIP14"/>
    <property type="match status" value="1"/>
</dbReference>
<dbReference type="GO" id="GO:0019706">
    <property type="term" value="F:protein-cysteine S-palmitoyltransferase activity"/>
    <property type="evidence" value="ECO:0007669"/>
    <property type="project" value="UniProtKB-EC"/>
</dbReference>
<dbReference type="InterPro" id="IPR002110">
    <property type="entry name" value="Ankyrin_rpt"/>
</dbReference>
<dbReference type="EC" id="2.3.1.225" evidence="3"/>
<comment type="subcellular location">
    <subcellularLocation>
        <location evidence="1">Membrane</location>
        <topology evidence="1">Multi-pass membrane protein</topology>
    </subcellularLocation>
</comment>